<protein>
    <recommendedName>
        <fullName evidence="4">DUF4123 domain-containing protein</fullName>
    </recommendedName>
</protein>
<evidence type="ECO:0000256" key="1">
    <source>
        <dbReference type="SAM" id="MobiDB-lite"/>
    </source>
</evidence>
<feature type="region of interest" description="Disordered" evidence="1">
    <location>
        <begin position="1"/>
        <end position="23"/>
    </location>
</feature>
<proteinExistence type="predicted"/>
<dbReference type="RefSeq" id="WP_367951177.1">
    <property type="nucleotide sequence ID" value="NZ_JBAKFG010000001.1"/>
</dbReference>
<comment type="caution">
    <text evidence="2">The sequence shown here is derived from an EMBL/GenBank/DDBJ whole genome shotgun (WGS) entry which is preliminary data.</text>
</comment>
<sequence>MLSVHDRPQKDAGPREPDSPRQRDEFAALRRLRDIVGWLDQDPAITLDTRDGVVGVFTATSNAVLRPVELDGAGIRAERKYPAIQVSVWSEPWLAWVNSPRRRATWINRGMGLGAMQPLLDGEGRAPLLNACFELDDGLRWEYEGAALLRLFARSGADWMLRRTGRAVFARNTAGLRSWHDAIVRLPAHWFGTWTLLKRMPARVIVRPAEYDLADEAEVHIELDRPHPRLGSGLRYTLALARRYSARERLAAWCDWLNERETQLSIGTSHFGAWHIAANGRLTYTAFIPSLIGEPLPNLPRDLLCGSVMRARAAIMALSGRLPL</sequence>
<accession>A0ABV3RWK1</accession>
<organism evidence="2 3">
    <name type="scientific">Spiribacter roseus</name>
    <dbReference type="NCBI Taxonomy" id="1855875"/>
    <lineage>
        <taxon>Bacteria</taxon>
        <taxon>Pseudomonadati</taxon>
        <taxon>Pseudomonadota</taxon>
        <taxon>Gammaproteobacteria</taxon>
        <taxon>Chromatiales</taxon>
        <taxon>Ectothiorhodospiraceae</taxon>
        <taxon>Spiribacter</taxon>
    </lineage>
</organism>
<name>A0ABV3RWK1_9GAMM</name>
<dbReference type="EMBL" id="JBAKFG010000001">
    <property type="protein sequence ID" value="MEX0372525.1"/>
    <property type="molecule type" value="Genomic_DNA"/>
</dbReference>
<gene>
    <name evidence="2" type="ORF">V6X51_03635</name>
</gene>
<keyword evidence="3" id="KW-1185">Reference proteome</keyword>
<reference evidence="2 3" key="1">
    <citation type="submission" date="2024-02" db="EMBL/GenBank/DDBJ databases">
        <title>New especies of Spiribacter isolated from saline water.</title>
        <authorList>
            <person name="Leon M.J."/>
            <person name="De La Haba R."/>
            <person name="Sanchez-Porro C."/>
            <person name="Ventosa A."/>
        </authorList>
    </citation>
    <scope>NUCLEOTIDE SEQUENCE [LARGE SCALE GENOMIC DNA]</scope>
    <source>
        <strain evidence="3">ag22IC6-196</strain>
    </source>
</reference>
<evidence type="ECO:0000313" key="3">
    <source>
        <dbReference type="Proteomes" id="UP001556636"/>
    </source>
</evidence>
<dbReference type="Proteomes" id="UP001556636">
    <property type="component" value="Unassembled WGS sequence"/>
</dbReference>
<evidence type="ECO:0008006" key="4">
    <source>
        <dbReference type="Google" id="ProtNLM"/>
    </source>
</evidence>
<evidence type="ECO:0000313" key="2">
    <source>
        <dbReference type="EMBL" id="MEX0372525.1"/>
    </source>
</evidence>